<evidence type="ECO:0000313" key="1">
    <source>
        <dbReference type="EMBL" id="CVK33473.1"/>
    </source>
</evidence>
<accession>A0A0X3BN93</accession>
<organism evidence="1 2">
    <name type="scientific">Methanoculleus bourgensis</name>
    <dbReference type="NCBI Taxonomy" id="83986"/>
    <lineage>
        <taxon>Archaea</taxon>
        <taxon>Methanobacteriati</taxon>
        <taxon>Methanobacteriota</taxon>
        <taxon>Stenosarchaea group</taxon>
        <taxon>Methanomicrobia</taxon>
        <taxon>Methanomicrobiales</taxon>
        <taxon>Methanomicrobiaceae</taxon>
        <taxon>Methanoculleus</taxon>
    </lineage>
</organism>
<dbReference type="AlphaFoldDB" id="A0A0X3BN93"/>
<dbReference type="EMBL" id="LT158599">
    <property type="protein sequence ID" value="CVK33473.1"/>
    <property type="molecule type" value="Genomic_DNA"/>
</dbReference>
<name>A0A0X3BN93_9EURY</name>
<protein>
    <submittedName>
        <fullName evidence="1">Uncharacterized protein</fullName>
    </submittedName>
</protein>
<evidence type="ECO:0000313" key="2">
    <source>
        <dbReference type="Proteomes" id="UP000069850"/>
    </source>
</evidence>
<reference evidence="1 2" key="1">
    <citation type="submission" date="2016-01" db="EMBL/GenBank/DDBJ databases">
        <authorList>
            <person name="Manzoor S."/>
        </authorList>
    </citation>
    <scope>NUCLEOTIDE SEQUENCE [LARGE SCALE GENOMIC DNA]</scope>
    <source>
        <strain evidence="1">Methanoculleus sp MAB1</strain>
    </source>
</reference>
<proteinExistence type="predicted"/>
<sequence length="74" mass="8262">MPASRRTNLIAIESPGGHRTRRYAPDRSEKKIVNYYYLNTSVLSNANHAPDTLCCIDHRAAPARRDGRCGTHAP</sequence>
<dbReference type="KEGG" id="mema:MMAB1_2260"/>
<dbReference type="Proteomes" id="UP000069850">
    <property type="component" value="Chromosome 1"/>
</dbReference>
<gene>
    <name evidence="1" type="ORF">MMAB1_2260</name>
</gene>